<dbReference type="AlphaFoldDB" id="A0A0D6XAB4"/>
<keyword evidence="1" id="KW-1133">Transmembrane helix</keyword>
<dbReference type="EMBL" id="JPSL02000038">
    <property type="protein sequence ID" value="KIX84607.1"/>
    <property type="molecule type" value="Genomic_DNA"/>
</dbReference>
<comment type="caution">
    <text evidence="2">The sequence shown here is derived from an EMBL/GenBank/DDBJ whole genome shotgun (WGS) entry which is preliminary data.</text>
</comment>
<evidence type="ECO:0000256" key="1">
    <source>
        <dbReference type="SAM" id="Phobius"/>
    </source>
</evidence>
<keyword evidence="1" id="KW-0472">Membrane</keyword>
<protein>
    <submittedName>
        <fullName evidence="2">Uncharacterized protein</fullName>
    </submittedName>
</protein>
<evidence type="ECO:0000313" key="2">
    <source>
        <dbReference type="EMBL" id="KIX84607.1"/>
    </source>
</evidence>
<proteinExistence type="predicted"/>
<keyword evidence="1" id="KW-0812">Transmembrane</keyword>
<name>A0A0D6XAB4_THEFI</name>
<sequence>MTGVQFTGDSAQCSFTFPVGPVQGQVNICDTPFWQLGTTFRPILAALFWVVFGITAIRRALDVVS</sequence>
<accession>A0A0D6XAB4</accession>
<organism evidence="2 3">
    <name type="scientific">Thermus filiformis</name>
    <dbReference type="NCBI Taxonomy" id="276"/>
    <lineage>
        <taxon>Bacteria</taxon>
        <taxon>Thermotogati</taxon>
        <taxon>Deinococcota</taxon>
        <taxon>Deinococci</taxon>
        <taxon>Thermales</taxon>
        <taxon>Thermaceae</taxon>
        <taxon>Thermus</taxon>
    </lineage>
</organism>
<evidence type="ECO:0000313" key="3">
    <source>
        <dbReference type="Proteomes" id="UP000030364"/>
    </source>
</evidence>
<dbReference type="STRING" id="276.THFILI_04700"/>
<reference evidence="2 3" key="1">
    <citation type="journal article" date="2015" name="Genome Announc.">
        <title>Draft Genome Sequence of the Thermophile Thermus filiformis ATCC 43280, Producer of Carotenoid-(Di)glucoside-Branched Fatty Acid (Di)esters and Source of Hyperthermostable Enzymes of Biotechnological Interest.</title>
        <authorList>
            <person name="Mandelli F."/>
            <person name="Oliveira Ramires B."/>
            <person name="Couger M.B."/>
            <person name="Paixao D.A."/>
            <person name="Camilo C.M."/>
            <person name="Polikarpov I."/>
            <person name="Prade R."/>
            <person name="Riano-Pachon D.M."/>
            <person name="Squina F.M."/>
        </authorList>
    </citation>
    <scope>NUCLEOTIDE SEQUENCE [LARGE SCALE GENOMIC DNA]</scope>
    <source>
        <strain evidence="2 3">ATCC 43280</strain>
    </source>
</reference>
<feature type="transmembrane region" description="Helical" evidence="1">
    <location>
        <begin position="43"/>
        <end position="61"/>
    </location>
</feature>
<keyword evidence="3" id="KW-1185">Reference proteome</keyword>
<gene>
    <name evidence="2" type="ORF">THFILI_04700</name>
</gene>
<dbReference type="Proteomes" id="UP000030364">
    <property type="component" value="Unassembled WGS sequence"/>
</dbReference>